<dbReference type="Proteomes" id="UP000754821">
    <property type="component" value="Unassembled WGS sequence"/>
</dbReference>
<gene>
    <name evidence="1" type="ORF">EI163_10435</name>
</gene>
<organism evidence="1 2">
    <name type="scientific">Halomonas citrativorans</name>
    <dbReference type="NCBI Taxonomy" id="2742612"/>
    <lineage>
        <taxon>Bacteria</taxon>
        <taxon>Pseudomonadati</taxon>
        <taxon>Pseudomonadota</taxon>
        <taxon>Gammaproteobacteria</taxon>
        <taxon>Oceanospirillales</taxon>
        <taxon>Halomonadaceae</taxon>
        <taxon>Halomonas</taxon>
    </lineage>
</organism>
<protein>
    <submittedName>
        <fullName evidence="1">Uncharacterized protein</fullName>
    </submittedName>
</protein>
<accession>A0ABR9FBZ6</accession>
<dbReference type="RefSeq" id="WP_192527650.1">
    <property type="nucleotide sequence ID" value="NZ_RRZC01000010.1"/>
</dbReference>
<comment type="caution">
    <text evidence="1">The sequence shown here is derived from an EMBL/GenBank/DDBJ whole genome shotgun (WGS) entry which is preliminary data.</text>
</comment>
<dbReference type="EMBL" id="RRZC01000010">
    <property type="protein sequence ID" value="MBE0403964.1"/>
    <property type="molecule type" value="Genomic_DNA"/>
</dbReference>
<name>A0ABR9FBZ6_9GAMM</name>
<keyword evidence="2" id="KW-1185">Reference proteome</keyword>
<proteinExistence type="predicted"/>
<evidence type="ECO:0000313" key="2">
    <source>
        <dbReference type="Proteomes" id="UP000754821"/>
    </source>
</evidence>
<reference evidence="1 2" key="1">
    <citation type="submission" date="2020-07" db="EMBL/GenBank/DDBJ databases">
        <title>Halophilic bacteria isolated from french cheeses.</title>
        <authorList>
            <person name="Kothe C.I."/>
            <person name="Farah-Kraiem B."/>
            <person name="Renault P."/>
            <person name="Dridi B."/>
        </authorList>
    </citation>
    <scope>NUCLEOTIDE SEQUENCE [LARGE SCALE GENOMIC DNA]</scope>
    <source>
        <strain evidence="1 2">FME16</strain>
    </source>
</reference>
<evidence type="ECO:0000313" key="1">
    <source>
        <dbReference type="EMBL" id="MBE0403964.1"/>
    </source>
</evidence>
<sequence>MKYILPKKVAGYSPEVMVILNEIDDDVLFCDNYNLMHPYDVYCSVFEDAVESGIRLTRDVIEVHKRRVNGVSDSELDLSIKNGIFHFLFSMANFLDGCQSIIKSLFENTKSKEFTKLSREFTNSIKEYNDYLRKSVNYIKHRHRVVRTVYGAWDNNLIVGYYIEGVVASGVLGPDPDIHNESNCAISLNRDIPYHLCNLFAVSAALASLVKRKLKNRNSDVIINNKQDDRVLKFIDYVSCLPRTFFPDELKMKWPEVCLNAKNRSAKLLYPSDRKPENMKVHNMEISLSSTIRSRSRTLKLPYFGQENHYLNANKSLQLKKR</sequence>